<feature type="region of interest" description="Disordered" evidence="1">
    <location>
        <begin position="253"/>
        <end position="285"/>
    </location>
</feature>
<sequence>MPEPGNPNDLNGASALEAGIPPQISSVRSFTIDPEPDFVRTSTEPPSPRPLPDRPASSSPPLDLYDDSSDVTWTPPETHISSLPPPRPRPARAEPATTGRPRTGEVNERFPAFGDAANTLIGARLLLLDALHRRPVNDWPTLTVEQHFNSLFSRISPETGHIKTGQDLTRTKVDLSRAMAAGQAFRRQRGLGNAGKAVRLDEPTAGDGTATSPKDAGPKQLLRRKVVARAKQGIATALRFEAEFGMGFLHRQEASTNLRGEDPDRRRGRSRTKQPPRPPGVSREEVALSLSMLRESFPGFYDIVEARHSSIGQDRDDGAPSRAKGLGKGEMEKMPTAGQINGIGLQGTSFSSRPIVRPPSRTSTSDGSMSTPISFGGRQYASLRVVEPTRGSKGQVRIQQPRPAVTARYQPVSRFYEEPDPYSEQAQDSIHPSHGGEYTEKFEVESKTAKVCTAMRKVSSMVKAFAKGVGLRSSSSSSSSNKTPKEEKRWARGAESSRNALRDRNRHVDLQGQEEGIRGKGFHSTSSRVELLPSSSLSTPLRDSTSRSNGPGLASSSRPSRYYDSPGIMNAIRSSMERPVTEARLVTVPKPRPRKLKKNPKVGVDSNSTRR</sequence>
<feature type="compositionally biased region" description="Basic and acidic residues" evidence="1">
    <location>
        <begin position="483"/>
        <end position="492"/>
    </location>
</feature>
<keyword evidence="3" id="KW-1185">Reference proteome</keyword>
<feature type="region of interest" description="Disordered" evidence="1">
    <location>
        <begin position="183"/>
        <end position="219"/>
    </location>
</feature>
<evidence type="ECO:0000313" key="2">
    <source>
        <dbReference type="EMBL" id="KAJ9632962.1"/>
    </source>
</evidence>
<protein>
    <submittedName>
        <fullName evidence="2">Uncharacterized protein</fullName>
    </submittedName>
</protein>
<dbReference type="Proteomes" id="UP001172681">
    <property type="component" value="Unassembled WGS sequence"/>
</dbReference>
<feature type="compositionally biased region" description="Low complexity" evidence="1">
    <location>
        <begin position="555"/>
        <end position="566"/>
    </location>
</feature>
<gene>
    <name evidence="2" type="ORF">H2204_007530</name>
</gene>
<name>A0AA38Y1Q9_9EURO</name>
<feature type="region of interest" description="Disordered" evidence="1">
    <location>
        <begin position="311"/>
        <end position="375"/>
    </location>
</feature>
<proteinExistence type="predicted"/>
<feature type="region of interest" description="Disordered" evidence="1">
    <location>
        <begin position="1"/>
        <end position="107"/>
    </location>
</feature>
<feature type="compositionally biased region" description="Polar residues" evidence="1">
    <location>
        <begin position="360"/>
        <end position="373"/>
    </location>
</feature>
<feature type="region of interest" description="Disordered" evidence="1">
    <location>
        <begin position="415"/>
        <end position="443"/>
    </location>
</feature>
<evidence type="ECO:0000256" key="1">
    <source>
        <dbReference type="SAM" id="MobiDB-lite"/>
    </source>
</evidence>
<accession>A0AA38Y1Q9</accession>
<comment type="caution">
    <text evidence="2">The sequence shown here is derived from an EMBL/GenBank/DDBJ whole genome shotgun (WGS) entry which is preliminary data.</text>
</comment>
<feature type="compositionally biased region" description="Basic residues" evidence="1">
    <location>
        <begin position="591"/>
        <end position="600"/>
    </location>
</feature>
<feature type="region of interest" description="Disordered" evidence="1">
    <location>
        <begin position="467"/>
        <end position="611"/>
    </location>
</feature>
<organism evidence="2 3">
    <name type="scientific">Knufia peltigerae</name>
    <dbReference type="NCBI Taxonomy" id="1002370"/>
    <lineage>
        <taxon>Eukaryota</taxon>
        <taxon>Fungi</taxon>
        <taxon>Dikarya</taxon>
        <taxon>Ascomycota</taxon>
        <taxon>Pezizomycotina</taxon>
        <taxon>Eurotiomycetes</taxon>
        <taxon>Chaetothyriomycetidae</taxon>
        <taxon>Chaetothyriales</taxon>
        <taxon>Trichomeriaceae</taxon>
        <taxon>Knufia</taxon>
    </lineage>
</organism>
<feature type="compositionally biased region" description="Basic and acidic residues" evidence="1">
    <location>
        <begin position="500"/>
        <end position="509"/>
    </location>
</feature>
<reference evidence="2" key="1">
    <citation type="submission" date="2022-10" db="EMBL/GenBank/DDBJ databases">
        <title>Culturing micro-colonial fungi from biological soil crusts in the Mojave desert and describing Neophaeococcomyces mojavensis, and introducing the new genera and species Taxawa tesnikishii.</title>
        <authorList>
            <person name="Kurbessoian T."/>
            <person name="Stajich J.E."/>
        </authorList>
    </citation>
    <scope>NUCLEOTIDE SEQUENCE</scope>
    <source>
        <strain evidence="2">TK_35</strain>
    </source>
</reference>
<evidence type="ECO:0000313" key="3">
    <source>
        <dbReference type="Proteomes" id="UP001172681"/>
    </source>
</evidence>
<dbReference type="EMBL" id="JAPDRN010000051">
    <property type="protein sequence ID" value="KAJ9632962.1"/>
    <property type="molecule type" value="Genomic_DNA"/>
</dbReference>
<dbReference type="AlphaFoldDB" id="A0AA38Y1Q9"/>
<feature type="compositionally biased region" description="Low complexity" evidence="1">
    <location>
        <begin position="54"/>
        <end position="63"/>
    </location>
</feature>
<feature type="compositionally biased region" description="Low complexity" evidence="1">
    <location>
        <begin position="531"/>
        <end position="548"/>
    </location>
</feature>